<accession>A0ABY7AMZ4</accession>
<dbReference type="EMBL" id="CP109965">
    <property type="protein sequence ID" value="WAJ70583.1"/>
    <property type="molecule type" value="Genomic_DNA"/>
</dbReference>
<proteinExistence type="predicted"/>
<dbReference type="RefSeq" id="WP_268074933.1">
    <property type="nucleotide sequence ID" value="NZ_CP109965.1"/>
</dbReference>
<sequence>MSAISGYTIKVIQQRIEVRVWGEFDLALAKQLYGELKQKASLISDKDWVELIDFSKWQLATPACFELVEPFYYWAKQNGLCKRVVIVPAGEVKGVVQEVVKTLSPIPTFYFDNYKAAMSTLYQPEFTAKEAAFGV</sequence>
<reference evidence="1" key="1">
    <citation type="submission" date="2022-10" db="EMBL/GenBank/DDBJ databases">
        <title>Catenovulum adriacola sp. nov. isolated in the Harbour of Susak.</title>
        <authorList>
            <person name="Schoch T."/>
            <person name="Reich S.J."/>
            <person name="Stoeferle S."/>
            <person name="Flaiz M."/>
            <person name="Kazda M."/>
            <person name="Riedel C.U."/>
            <person name="Duerre P."/>
        </authorList>
    </citation>
    <scope>NUCLEOTIDE SEQUENCE</scope>
    <source>
        <strain evidence="1">TS8</strain>
    </source>
</reference>
<name>A0ABY7AMZ4_9ALTE</name>
<keyword evidence="2" id="KW-1185">Reference proteome</keyword>
<evidence type="ECO:0008006" key="3">
    <source>
        <dbReference type="Google" id="ProtNLM"/>
    </source>
</evidence>
<gene>
    <name evidence="1" type="ORF">OLW01_01840</name>
</gene>
<dbReference type="Proteomes" id="UP001163726">
    <property type="component" value="Chromosome"/>
</dbReference>
<evidence type="ECO:0000313" key="2">
    <source>
        <dbReference type="Proteomes" id="UP001163726"/>
    </source>
</evidence>
<evidence type="ECO:0000313" key="1">
    <source>
        <dbReference type="EMBL" id="WAJ70583.1"/>
    </source>
</evidence>
<protein>
    <recommendedName>
        <fullName evidence="3">STAS domain-containing protein</fullName>
    </recommendedName>
</protein>
<organism evidence="1 2">
    <name type="scientific">Catenovulum adriaticum</name>
    <dbReference type="NCBI Taxonomy" id="2984846"/>
    <lineage>
        <taxon>Bacteria</taxon>
        <taxon>Pseudomonadati</taxon>
        <taxon>Pseudomonadota</taxon>
        <taxon>Gammaproteobacteria</taxon>
        <taxon>Alteromonadales</taxon>
        <taxon>Alteromonadaceae</taxon>
        <taxon>Catenovulum</taxon>
    </lineage>
</organism>